<dbReference type="SUPFAM" id="SSF103473">
    <property type="entry name" value="MFS general substrate transporter"/>
    <property type="match status" value="1"/>
</dbReference>
<protein>
    <submittedName>
        <fullName evidence="14">Nitrite reductase small subunit NirD</fullName>
    </submittedName>
</protein>
<dbReference type="PROSITE" id="PS51300">
    <property type="entry name" value="NIRD"/>
    <property type="match status" value="1"/>
</dbReference>
<keyword evidence="6 12" id="KW-1133">Transmembrane helix</keyword>
<evidence type="ECO:0000256" key="5">
    <source>
        <dbReference type="ARBA" id="ARBA00022723"/>
    </source>
</evidence>
<feature type="transmembrane region" description="Helical" evidence="12">
    <location>
        <begin position="187"/>
        <end position="204"/>
    </location>
</feature>
<keyword evidence="10" id="KW-0534">Nitrate assimilation</keyword>
<dbReference type="RefSeq" id="WP_109279974.1">
    <property type="nucleotide sequence ID" value="NZ_JBFAUK010000031.1"/>
</dbReference>
<proteinExistence type="inferred from homology"/>
<evidence type="ECO:0000256" key="11">
    <source>
        <dbReference type="ARBA" id="ARBA00023136"/>
    </source>
</evidence>
<evidence type="ECO:0000256" key="2">
    <source>
        <dbReference type="ARBA" id="ARBA00008432"/>
    </source>
</evidence>
<dbReference type="InterPro" id="IPR036259">
    <property type="entry name" value="MFS_trans_sf"/>
</dbReference>
<dbReference type="Pfam" id="PF07690">
    <property type="entry name" value="MFS_1"/>
    <property type="match status" value="1"/>
</dbReference>
<keyword evidence="8" id="KW-0408">Iron</keyword>
<evidence type="ECO:0000256" key="9">
    <source>
        <dbReference type="ARBA" id="ARBA00023014"/>
    </source>
</evidence>
<evidence type="ECO:0000256" key="10">
    <source>
        <dbReference type="ARBA" id="ARBA00023063"/>
    </source>
</evidence>
<feature type="transmembrane region" description="Helical" evidence="12">
    <location>
        <begin position="277"/>
        <end position="304"/>
    </location>
</feature>
<gene>
    <name evidence="14" type="primary">nirD</name>
    <name evidence="14" type="ORF">AB0L16_28700</name>
</gene>
<feature type="transmembrane region" description="Helical" evidence="12">
    <location>
        <begin position="310"/>
        <end position="330"/>
    </location>
</feature>
<evidence type="ECO:0000256" key="4">
    <source>
        <dbReference type="ARBA" id="ARBA00022714"/>
    </source>
</evidence>
<keyword evidence="7" id="KW-0560">Oxidoreductase</keyword>
<dbReference type="InterPro" id="IPR011701">
    <property type="entry name" value="MFS"/>
</dbReference>
<evidence type="ECO:0000313" key="14">
    <source>
        <dbReference type="EMBL" id="MEV5510359.1"/>
    </source>
</evidence>
<keyword evidence="3 12" id="KW-0812">Transmembrane</keyword>
<feature type="transmembrane region" description="Helical" evidence="12">
    <location>
        <begin position="388"/>
        <end position="408"/>
    </location>
</feature>
<evidence type="ECO:0000259" key="13">
    <source>
        <dbReference type="PROSITE" id="PS51296"/>
    </source>
</evidence>
<evidence type="ECO:0000313" key="15">
    <source>
        <dbReference type="Proteomes" id="UP001552594"/>
    </source>
</evidence>
<dbReference type="InterPro" id="IPR017941">
    <property type="entry name" value="Rieske_2Fe-2S"/>
</dbReference>
<feature type="transmembrane region" description="Helical" evidence="12">
    <location>
        <begin position="501"/>
        <end position="520"/>
    </location>
</feature>
<dbReference type="Proteomes" id="UP001552594">
    <property type="component" value="Unassembled WGS sequence"/>
</dbReference>
<dbReference type="InterPro" id="IPR044772">
    <property type="entry name" value="NO3_transporter"/>
</dbReference>
<feature type="transmembrane region" description="Helical" evidence="12">
    <location>
        <begin position="151"/>
        <end position="175"/>
    </location>
</feature>
<dbReference type="Pfam" id="PF13806">
    <property type="entry name" value="Rieske_2"/>
    <property type="match status" value="1"/>
</dbReference>
<accession>A0ABV3K774</accession>
<feature type="transmembrane region" description="Helical" evidence="12">
    <location>
        <begin position="420"/>
        <end position="440"/>
    </location>
</feature>
<comment type="caution">
    <text evidence="14">The sequence shown here is derived from an EMBL/GenBank/DDBJ whole genome shotgun (WGS) entry which is preliminary data.</text>
</comment>
<feature type="domain" description="Rieske" evidence="13">
    <location>
        <begin position="18"/>
        <end position="117"/>
    </location>
</feature>
<feature type="transmembrane region" description="Helical" evidence="12">
    <location>
        <begin position="216"/>
        <end position="235"/>
    </location>
</feature>
<dbReference type="CDD" id="cd17341">
    <property type="entry name" value="MFS_NRT2_like"/>
    <property type="match status" value="1"/>
</dbReference>
<feature type="transmembrane region" description="Helical" evidence="12">
    <location>
        <begin position="446"/>
        <end position="466"/>
    </location>
</feature>
<keyword evidence="9" id="KW-0411">Iron-sulfur</keyword>
<evidence type="ECO:0000256" key="3">
    <source>
        <dbReference type="ARBA" id="ARBA00022692"/>
    </source>
</evidence>
<reference evidence="14 15" key="1">
    <citation type="submission" date="2024-06" db="EMBL/GenBank/DDBJ databases">
        <title>The Natural Products Discovery Center: Release of the First 8490 Sequenced Strains for Exploring Actinobacteria Biosynthetic Diversity.</title>
        <authorList>
            <person name="Kalkreuter E."/>
            <person name="Kautsar S.A."/>
            <person name="Yang D."/>
            <person name="Bader C.D."/>
            <person name="Teijaro C.N."/>
            <person name="Fluegel L."/>
            <person name="Davis C.M."/>
            <person name="Simpson J.R."/>
            <person name="Lauterbach L."/>
            <person name="Steele A.D."/>
            <person name="Gui C."/>
            <person name="Meng S."/>
            <person name="Li G."/>
            <person name="Viehrig K."/>
            <person name="Ye F."/>
            <person name="Su P."/>
            <person name="Kiefer A.F."/>
            <person name="Nichols A."/>
            <person name="Cepeda A.J."/>
            <person name="Yan W."/>
            <person name="Fan B."/>
            <person name="Jiang Y."/>
            <person name="Adhikari A."/>
            <person name="Zheng C.-J."/>
            <person name="Schuster L."/>
            <person name="Cowan T.M."/>
            <person name="Smanski M.J."/>
            <person name="Chevrette M.G."/>
            <person name="De Carvalho L.P.S."/>
            <person name="Shen B."/>
        </authorList>
    </citation>
    <scope>NUCLEOTIDE SEQUENCE [LARGE SCALE GENOMIC DNA]</scope>
    <source>
        <strain evidence="14 15">NPDC052347</strain>
    </source>
</reference>
<dbReference type="NCBIfam" id="TIGR02378">
    <property type="entry name" value="nirD_assim_sml"/>
    <property type="match status" value="1"/>
</dbReference>
<dbReference type="CDD" id="cd03529">
    <property type="entry name" value="Rieske_NirD"/>
    <property type="match status" value="1"/>
</dbReference>
<keyword evidence="15" id="KW-1185">Reference proteome</keyword>
<keyword evidence="4" id="KW-0001">2Fe-2S</keyword>
<comment type="similarity">
    <text evidence="2">Belongs to the major facilitator superfamily. Nitrate/nitrite porter (TC 2.A.1.8) family.</text>
</comment>
<feature type="transmembrane region" description="Helical" evidence="12">
    <location>
        <begin position="351"/>
        <end position="376"/>
    </location>
</feature>
<keyword evidence="5" id="KW-0479">Metal-binding</keyword>
<name>A0ABV3K774_STRON</name>
<dbReference type="Gene3D" id="2.102.10.10">
    <property type="entry name" value="Rieske [2Fe-2S] iron-sulphur domain"/>
    <property type="match status" value="1"/>
</dbReference>
<dbReference type="SUPFAM" id="SSF50022">
    <property type="entry name" value="ISP domain"/>
    <property type="match status" value="1"/>
</dbReference>
<dbReference type="EMBL" id="JBFAUK010000031">
    <property type="protein sequence ID" value="MEV5510359.1"/>
    <property type="molecule type" value="Genomic_DNA"/>
</dbReference>
<evidence type="ECO:0000256" key="12">
    <source>
        <dbReference type="SAM" id="Phobius"/>
    </source>
</evidence>
<evidence type="ECO:0000256" key="6">
    <source>
        <dbReference type="ARBA" id="ARBA00022989"/>
    </source>
</evidence>
<keyword evidence="11 12" id="KW-0472">Membrane</keyword>
<dbReference type="InterPro" id="IPR036922">
    <property type="entry name" value="Rieske_2Fe-2S_sf"/>
</dbReference>
<feature type="transmembrane region" description="Helical" evidence="12">
    <location>
        <begin position="532"/>
        <end position="553"/>
    </location>
</feature>
<sequence length="557" mass="59140">MNTTPDALVEIGHGTSWTPVCRYGDLTPGRGVAALVAGEQIALFRDRNGALYALANQDPVSGACVISRGITGSREGTPVVTSPMYKQTYDLRTGTCLDEDPDDGTAAALRTWPVRVRRAAPPHRARTLPEWRPEDPEFWAATGARTARRNLWLSVLTEHIGFSVWSMWSVLVLFLGPEYGIDPAGKFTLTAVPTALGALLRLPYTRAVARFGGRNWTVISGALLLLPTLLMAIVLRPGVSYTTLLLTASVAGVGGGNFASSMANINLFYPQHLKGRVLGINAGGGNLGVPAVQLAGLLVLATAGAGHPRLLPLCYLPLIALATALAARYMDNLPTRGERPHLREVTGEGHTWLLCLLYLGTFGSFIGFSFAFGQVLQVQFHDHFDTPVKVACLSFLGPLLGSLARPLGGAWADRVGGARVTARAFAAMAAATGLILAAAQLRWLPLYFTGFLALFVLSGIGNGSTYRMIPAVQRARTLAAVRAGADPHTTEAAERRRTNSLIGLAGAVGALGGVLINLAFRQSFLDTGDGTGAYAAFLALYLVCALLTVRVYGRRPV</sequence>
<dbReference type="InterPro" id="IPR012748">
    <property type="entry name" value="Rieske-like_NirD"/>
</dbReference>
<dbReference type="PROSITE" id="PS51296">
    <property type="entry name" value="RIESKE"/>
    <property type="match status" value="1"/>
</dbReference>
<comment type="subcellular location">
    <subcellularLocation>
        <location evidence="1">Membrane</location>
        <topology evidence="1">Multi-pass membrane protein</topology>
    </subcellularLocation>
</comment>
<feature type="transmembrane region" description="Helical" evidence="12">
    <location>
        <begin position="241"/>
        <end position="265"/>
    </location>
</feature>
<evidence type="ECO:0000256" key="1">
    <source>
        <dbReference type="ARBA" id="ARBA00004141"/>
    </source>
</evidence>
<dbReference type="PANTHER" id="PTHR23515">
    <property type="entry name" value="HIGH-AFFINITY NITRATE TRANSPORTER 2.3"/>
    <property type="match status" value="1"/>
</dbReference>
<organism evidence="14 15">
    <name type="scientific">Streptomyces orinoci</name>
    <name type="common">Streptoverticillium orinoci</name>
    <dbReference type="NCBI Taxonomy" id="67339"/>
    <lineage>
        <taxon>Bacteria</taxon>
        <taxon>Bacillati</taxon>
        <taxon>Actinomycetota</taxon>
        <taxon>Actinomycetes</taxon>
        <taxon>Kitasatosporales</taxon>
        <taxon>Streptomycetaceae</taxon>
        <taxon>Streptomyces</taxon>
    </lineage>
</organism>
<dbReference type="Gene3D" id="1.20.1250.20">
    <property type="entry name" value="MFS general substrate transporter like domains"/>
    <property type="match status" value="1"/>
</dbReference>
<evidence type="ECO:0000256" key="8">
    <source>
        <dbReference type="ARBA" id="ARBA00023004"/>
    </source>
</evidence>
<evidence type="ECO:0000256" key="7">
    <source>
        <dbReference type="ARBA" id="ARBA00023002"/>
    </source>
</evidence>